<dbReference type="OrthoDB" id="6138683at2759"/>
<evidence type="ECO:0000313" key="1">
    <source>
        <dbReference type="EMBL" id="VDI33069.1"/>
    </source>
</evidence>
<keyword evidence="2" id="KW-1185">Reference proteome</keyword>
<gene>
    <name evidence="1" type="ORF">MGAL_10B028974</name>
</gene>
<comment type="caution">
    <text evidence="1">The sequence shown here is derived from an EMBL/GenBank/DDBJ whole genome shotgun (WGS) entry which is preliminary data.</text>
</comment>
<dbReference type="AlphaFoldDB" id="A0A8B6EDV2"/>
<proteinExistence type="predicted"/>
<sequence>ISGSKEQPTRYRSDRKECKDFWKSRRQTLDKHWKEHPMIYNFDTEYTYNIGSSTSVVSDDEPEPNIEEQTDLLRLETLR</sequence>
<dbReference type="EMBL" id="UYJE01004989">
    <property type="protein sequence ID" value="VDI33069.1"/>
    <property type="molecule type" value="Genomic_DNA"/>
</dbReference>
<accession>A0A8B6EDV2</accession>
<feature type="non-terminal residue" evidence="1">
    <location>
        <position position="1"/>
    </location>
</feature>
<organism evidence="1 2">
    <name type="scientific">Mytilus galloprovincialis</name>
    <name type="common">Mediterranean mussel</name>
    <dbReference type="NCBI Taxonomy" id="29158"/>
    <lineage>
        <taxon>Eukaryota</taxon>
        <taxon>Metazoa</taxon>
        <taxon>Spiralia</taxon>
        <taxon>Lophotrochozoa</taxon>
        <taxon>Mollusca</taxon>
        <taxon>Bivalvia</taxon>
        <taxon>Autobranchia</taxon>
        <taxon>Pteriomorphia</taxon>
        <taxon>Mytilida</taxon>
        <taxon>Mytiloidea</taxon>
        <taxon>Mytilidae</taxon>
        <taxon>Mytilinae</taxon>
        <taxon>Mytilus</taxon>
    </lineage>
</organism>
<name>A0A8B6EDV2_MYTGA</name>
<protein>
    <submittedName>
        <fullName evidence="1">Uncharacterized protein</fullName>
    </submittedName>
</protein>
<dbReference type="Proteomes" id="UP000596742">
    <property type="component" value="Unassembled WGS sequence"/>
</dbReference>
<evidence type="ECO:0000313" key="2">
    <source>
        <dbReference type="Proteomes" id="UP000596742"/>
    </source>
</evidence>
<reference evidence="1" key="1">
    <citation type="submission" date="2018-11" db="EMBL/GenBank/DDBJ databases">
        <authorList>
            <person name="Alioto T."/>
            <person name="Alioto T."/>
        </authorList>
    </citation>
    <scope>NUCLEOTIDE SEQUENCE</scope>
</reference>